<dbReference type="AlphaFoldDB" id="A0A238YXZ0"/>
<dbReference type="RefSeq" id="WP_089273004.1">
    <property type="nucleotide sequence ID" value="NZ_FZNN01000021.1"/>
</dbReference>
<feature type="transmembrane region" description="Helical" evidence="10">
    <location>
        <begin position="69"/>
        <end position="96"/>
    </location>
</feature>
<evidence type="ECO:0000256" key="2">
    <source>
        <dbReference type="ARBA" id="ARBA00022448"/>
    </source>
</evidence>
<dbReference type="GO" id="GO:0005524">
    <property type="term" value="F:ATP binding"/>
    <property type="evidence" value="ECO:0007669"/>
    <property type="project" value="UniProtKB-KW"/>
</dbReference>
<evidence type="ECO:0000256" key="3">
    <source>
        <dbReference type="ARBA" id="ARBA00022475"/>
    </source>
</evidence>
<dbReference type="CDD" id="cd18552">
    <property type="entry name" value="ABC_6TM_MsbA_like"/>
    <property type="match status" value="1"/>
</dbReference>
<dbReference type="SUPFAM" id="SSF52540">
    <property type="entry name" value="P-loop containing nucleoside triphosphate hydrolases"/>
    <property type="match status" value="1"/>
</dbReference>
<comment type="subcellular location">
    <subcellularLocation>
        <location evidence="1">Cell membrane</location>
        <topology evidence="1">Multi-pass membrane protein</topology>
    </subcellularLocation>
</comment>
<dbReference type="FunFam" id="3.40.50.300:FF:000221">
    <property type="entry name" value="Multidrug ABC transporter ATP-binding protein"/>
    <property type="match status" value="1"/>
</dbReference>
<keyword evidence="3" id="KW-1003">Cell membrane</keyword>
<reference evidence="13 14" key="1">
    <citation type="submission" date="2017-06" db="EMBL/GenBank/DDBJ databases">
        <authorList>
            <person name="Kim H.J."/>
            <person name="Triplett B.A."/>
        </authorList>
    </citation>
    <scope>NUCLEOTIDE SEQUENCE [LARGE SCALE GENOMIC DNA]</scope>
    <source>
        <strain evidence="13 14">DSM 29052</strain>
    </source>
</reference>
<dbReference type="Pfam" id="PF00005">
    <property type="entry name" value="ABC_tran"/>
    <property type="match status" value="1"/>
</dbReference>
<evidence type="ECO:0000256" key="6">
    <source>
        <dbReference type="ARBA" id="ARBA00022840"/>
    </source>
</evidence>
<feature type="transmembrane region" description="Helical" evidence="10">
    <location>
        <begin position="173"/>
        <end position="190"/>
    </location>
</feature>
<dbReference type="SMART" id="SM00382">
    <property type="entry name" value="AAA"/>
    <property type="match status" value="1"/>
</dbReference>
<evidence type="ECO:0000256" key="7">
    <source>
        <dbReference type="ARBA" id="ARBA00022989"/>
    </source>
</evidence>
<dbReference type="GO" id="GO:0016887">
    <property type="term" value="F:ATP hydrolysis activity"/>
    <property type="evidence" value="ECO:0007669"/>
    <property type="project" value="InterPro"/>
</dbReference>
<protein>
    <submittedName>
        <fullName evidence="13">ATP-binding cassette, subfamily B</fullName>
    </submittedName>
</protein>
<name>A0A238YXZ0_9RHOB</name>
<evidence type="ECO:0000256" key="8">
    <source>
        <dbReference type="ARBA" id="ARBA00023136"/>
    </source>
</evidence>
<dbReference type="InterPro" id="IPR003439">
    <property type="entry name" value="ABC_transporter-like_ATP-bd"/>
</dbReference>
<feature type="region of interest" description="Disordered" evidence="9">
    <location>
        <begin position="579"/>
        <end position="598"/>
    </location>
</feature>
<sequence>MAKDKTVSAGQAVSTARRLVSEALATRWKLFAISLICMLGVAAFTGALAYSTRLIVNDVFVDENTNKAIWVALLVIGVSIGKSFFQYANSVIAVLFDRSISAHYQKRIFKATIAKNVEQFAGKHGSTQMSQIKILGKACGSSVINLCNKMLTDTLTLIALFGVMLFQDPVMTLVGSTLIPIIFWLVAHLSKRVRAAANAETELTGAFFSLGTEAIDGIKTVKSYQLEGKSIRRFEAAVDKLEERLFGIAKVTSATVPIMELLGGVVIGLFVIYAAWQTVNHGKTPGEFTAFITAFLMAYQPAERISKIWVELQKTLVQAGRMYDLLDEKPTLRTDGTTEIDDSVASVSFRDVSFAYGKKVPALNRVSFEAVAGQRIAIVGRSGAGKSTLIDLIQRFYDPTEGVIEIDGINLREIKEESLRRNIALISQDVFLFDGSIRDNIRDGNVAATDAQIEQAARLAQLGDLIAEAPQGLDSQVGPNGRALSGGQKQRVGIARAFVKNAKIYIFDEATSALDGQTERAVMEALDEALSDATAFFVTHRASTLEHVDKVILLDGGHLVAFDTPQSLLETNPLFGELFEPSQGTKQGNTPVLNGTRS</sequence>
<keyword evidence="8 10" id="KW-0472">Membrane</keyword>
<dbReference type="InterPro" id="IPR003593">
    <property type="entry name" value="AAA+_ATPase"/>
</dbReference>
<dbReference type="InterPro" id="IPR011527">
    <property type="entry name" value="ABC1_TM_dom"/>
</dbReference>
<keyword evidence="6 13" id="KW-0067">ATP-binding</keyword>
<keyword evidence="4 10" id="KW-0812">Transmembrane</keyword>
<dbReference type="EMBL" id="FZNN01000021">
    <property type="protein sequence ID" value="SNR75503.1"/>
    <property type="molecule type" value="Genomic_DNA"/>
</dbReference>
<dbReference type="Pfam" id="PF00664">
    <property type="entry name" value="ABC_membrane"/>
    <property type="match status" value="1"/>
</dbReference>
<dbReference type="Gene3D" id="1.20.1560.10">
    <property type="entry name" value="ABC transporter type 1, transmembrane domain"/>
    <property type="match status" value="1"/>
</dbReference>
<keyword evidence="5" id="KW-0547">Nucleotide-binding</keyword>
<evidence type="ECO:0000313" key="14">
    <source>
        <dbReference type="Proteomes" id="UP000198417"/>
    </source>
</evidence>
<gene>
    <name evidence="13" type="ORF">SAMN06265370_1214</name>
</gene>
<organism evidence="13 14">
    <name type="scientific">Puniceibacterium sediminis</name>
    <dbReference type="NCBI Taxonomy" id="1608407"/>
    <lineage>
        <taxon>Bacteria</taxon>
        <taxon>Pseudomonadati</taxon>
        <taxon>Pseudomonadota</taxon>
        <taxon>Alphaproteobacteria</taxon>
        <taxon>Rhodobacterales</taxon>
        <taxon>Paracoccaceae</taxon>
        <taxon>Puniceibacterium</taxon>
    </lineage>
</organism>
<feature type="transmembrane region" description="Helical" evidence="10">
    <location>
        <begin position="150"/>
        <end position="167"/>
    </location>
</feature>
<feature type="domain" description="ABC transporter" evidence="11">
    <location>
        <begin position="347"/>
        <end position="581"/>
    </location>
</feature>
<evidence type="ECO:0000256" key="5">
    <source>
        <dbReference type="ARBA" id="ARBA00022741"/>
    </source>
</evidence>
<feature type="transmembrane region" description="Helical" evidence="10">
    <location>
        <begin position="28"/>
        <end position="49"/>
    </location>
</feature>
<dbReference type="InterPro" id="IPR027417">
    <property type="entry name" value="P-loop_NTPase"/>
</dbReference>
<dbReference type="Proteomes" id="UP000198417">
    <property type="component" value="Unassembled WGS sequence"/>
</dbReference>
<dbReference type="GO" id="GO:0005886">
    <property type="term" value="C:plasma membrane"/>
    <property type="evidence" value="ECO:0007669"/>
    <property type="project" value="UniProtKB-SubCell"/>
</dbReference>
<dbReference type="GO" id="GO:0015421">
    <property type="term" value="F:ABC-type oligopeptide transporter activity"/>
    <property type="evidence" value="ECO:0007669"/>
    <property type="project" value="TreeGrafter"/>
</dbReference>
<dbReference type="InterPro" id="IPR036640">
    <property type="entry name" value="ABC1_TM_sf"/>
</dbReference>
<evidence type="ECO:0000256" key="9">
    <source>
        <dbReference type="SAM" id="MobiDB-lite"/>
    </source>
</evidence>
<dbReference type="PROSITE" id="PS00211">
    <property type="entry name" value="ABC_TRANSPORTER_1"/>
    <property type="match status" value="1"/>
</dbReference>
<evidence type="ECO:0000259" key="12">
    <source>
        <dbReference type="PROSITE" id="PS50929"/>
    </source>
</evidence>
<evidence type="ECO:0000259" key="11">
    <source>
        <dbReference type="PROSITE" id="PS50893"/>
    </source>
</evidence>
<evidence type="ECO:0000256" key="4">
    <source>
        <dbReference type="ARBA" id="ARBA00022692"/>
    </source>
</evidence>
<dbReference type="PANTHER" id="PTHR43394">
    <property type="entry name" value="ATP-DEPENDENT PERMEASE MDL1, MITOCHONDRIAL"/>
    <property type="match status" value="1"/>
</dbReference>
<keyword evidence="2" id="KW-0813">Transport</keyword>
<dbReference type="Gene3D" id="3.40.50.300">
    <property type="entry name" value="P-loop containing nucleotide triphosphate hydrolases"/>
    <property type="match status" value="1"/>
</dbReference>
<dbReference type="PROSITE" id="PS50929">
    <property type="entry name" value="ABC_TM1F"/>
    <property type="match status" value="1"/>
</dbReference>
<dbReference type="SUPFAM" id="SSF90123">
    <property type="entry name" value="ABC transporter transmembrane region"/>
    <property type="match status" value="1"/>
</dbReference>
<dbReference type="OrthoDB" id="9808328at2"/>
<evidence type="ECO:0000256" key="1">
    <source>
        <dbReference type="ARBA" id="ARBA00004651"/>
    </source>
</evidence>
<evidence type="ECO:0000256" key="10">
    <source>
        <dbReference type="SAM" id="Phobius"/>
    </source>
</evidence>
<feature type="transmembrane region" description="Helical" evidence="10">
    <location>
        <begin position="254"/>
        <end position="276"/>
    </location>
</feature>
<keyword evidence="7 10" id="KW-1133">Transmembrane helix</keyword>
<evidence type="ECO:0000313" key="13">
    <source>
        <dbReference type="EMBL" id="SNR75503.1"/>
    </source>
</evidence>
<dbReference type="InterPro" id="IPR039421">
    <property type="entry name" value="Type_1_exporter"/>
</dbReference>
<dbReference type="InterPro" id="IPR017871">
    <property type="entry name" value="ABC_transporter-like_CS"/>
</dbReference>
<proteinExistence type="predicted"/>
<feature type="domain" description="ABC transmembrane type-1" evidence="12">
    <location>
        <begin position="32"/>
        <end position="314"/>
    </location>
</feature>
<dbReference type="PROSITE" id="PS50893">
    <property type="entry name" value="ABC_TRANSPORTER_2"/>
    <property type="match status" value="1"/>
</dbReference>
<dbReference type="PANTHER" id="PTHR43394:SF1">
    <property type="entry name" value="ATP-BINDING CASSETTE SUB-FAMILY B MEMBER 10, MITOCHONDRIAL"/>
    <property type="match status" value="1"/>
</dbReference>
<keyword evidence="14" id="KW-1185">Reference proteome</keyword>
<feature type="compositionally biased region" description="Polar residues" evidence="9">
    <location>
        <begin position="582"/>
        <end position="598"/>
    </location>
</feature>
<accession>A0A238YXZ0</accession>